<keyword evidence="3" id="KW-1185">Reference proteome</keyword>
<dbReference type="EMBL" id="JAGFBR010000018">
    <property type="protein sequence ID" value="KAH0450073.1"/>
    <property type="molecule type" value="Genomic_DNA"/>
</dbReference>
<evidence type="ECO:0000313" key="2">
    <source>
        <dbReference type="EMBL" id="KAH0450073.1"/>
    </source>
</evidence>
<proteinExistence type="predicted"/>
<feature type="compositionally biased region" description="Gly residues" evidence="1">
    <location>
        <begin position="372"/>
        <end position="438"/>
    </location>
</feature>
<gene>
    <name evidence="2" type="ORF">IEQ34_020765</name>
</gene>
<evidence type="ECO:0000256" key="1">
    <source>
        <dbReference type="SAM" id="MobiDB-lite"/>
    </source>
</evidence>
<comment type="caution">
    <text evidence="2">The sequence shown here is derived from an EMBL/GenBank/DDBJ whole genome shotgun (WGS) entry which is preliminary data.</text>
</comment>
<evidence type="ECO:0008006" key="4">
    <source>
        <dbReference type="Google" id="ProtNLM"/>
    </source>
</evidence>
<organism evidence="2 3">
    <name type="scientific">Dendrobium chrysotoxum</name>
    <name type="common">Orchid</name>
    <dbReference type="NCBI Taxonomy" id="161865"/>
    <lineage>
        <taxon>Eukaryota</taxon>
        <taxon>Viridiplantae</taxon>
        <taxon>Streptophyta</taxon>
        <taxon>Embryophyta</taxon>
        <taxon>Tracheophyta</taxon>
        <taxon>Spermatophyta</taxon>
        <taxon>Magnoliopsida</taxon>
        <taxon>Liliopsida</taxon>
        <taxon>Asparagales</taxon>
        <taxon>Orchidaceae</taxon>
        <taxon>Epidendroideae</taxon>
        <taxon>Malaxideae</taxon>
        <taxon>Dendrobiinae</taxon>
        <taxon>Dendrobium</taxon>
    </lineage>
</organism>
<protein>
    <recommendedName>
        <fullName evidence="4">Protein FAR1-RELATED SEQUENCE</fullName>
    </recommendedName>
</protein>
<dbReference type="AlphaFoldDB" id="A0AAV7G304"/>
<dbReference type="Proteomes" id="UP000775213">
    <property type="component" value="Unassembled WGS sequence"/>
</dbReference>
<sequence>MELNFTPTNSPISQTFTKTFDHDCIEMEEWNFLVLQERKWQVVDELVNFKSLFKCLVTTAFIAHRGYEYFRRESPQHILFHYGKIRRMPMKMEIEEDVSLYEQTIFSQGMEAENRYADIHEASSHEAEQLNKAQPEGKFSLSDVYANEKEAYEAYCNYGHNLGFSVRKDHHSFWPNSRKIKSKVFVCSEDIFFFPLAACMMRRREQDVAQDRMMGFRFGVAGEIGVTPPFVSASFVSSPPFVSSPFKQSMMPENCEWQKFETEQAEMFSFTAKWLSVYKTPDILFEFHGCQGQRGRACALAGVGSAGESTRRGQGHWRVSHHGRRATWAGSLAGGQAWAGSSNLGGQCGLISELVGSTGRVEDVKRWSGGTPASGGGLAKSRASGGGPAKCKASGGGPVESRASGGGPAKCRSSGGGPVESRASGGGPAKCRASGGGPAKSRTSGAGSAELRRQAVVRRNSDSGRGGARGQELSLFLLRNRLLQLSS</sequence>
<reference evidence="2 3" key="1">
    <citation type="journal article" date="2021" name="Hortic Res">
        <title>Chromosome-scale assembly of the Dendrobium chrysotoxum genome enhances the understanding of orchid evolution.</title>
        <authorList>
            <person name="Zhang Y."/>
            <person name="Zhang G.Q."/>
            <person name="Zhang D."/>
            <person name="Liu X.D."/>
            <person name="Xu X.Y."/>
            <person name="Sun W.H."/>
            <person name="Yu X."/>
            <person name="Zhu X."/>
            <person name="Wang Z.W."/>
            <person name="Zhao X."/>
            <person name="Zhong W.Y."/>
            <person name="Chen H."/>
            <person name="Yin W.L."/>
            <person name="Huang T."/>
            <person name="Niu S.C."/>
            <person name="Liu Z.J."/>
        </authorList>
    </citation>
    <scope>NUCLEOTIDE SEQUENCE [LARGE SCALE GENOMIC DNA]</scope>
    <source>
        <strain evidence="2">Lindl</strain>
    </source>
</reference>
<feature type="region of interest" description="Disordered" evidence="1">
    <location>
        <begin position="363"/>
        <end position="471"/>
    </location>
</feature>
<name>A0AAV7G304_DENCH</name>
<accession>A0AAV7G304</accession>
<evidence type="ECO:0000313" key="3">
    <source>
        <dbReference type="Proteomes" id="UP000775213"/>
    </source>
</evidence>